<comment type="caution">
    <text evidence="1">The sequence shown here is derived from an EMBL/GenBank/DDBJ whole genome shotgun (WGS) entry which is preliminary data.</text>
</comment>
<dbReference type="Gene3D" id="3.30.420.40">
    <property type="match status" value="2"/>
</dbReference>
<dbReference type="PANTHER" id="PTHR18964:SF149">
    <property type="entry name" value="BIFUNCTIONAL UDP-N-ACETYLGLUCOSAMINE 2-EPIMERASE_N-ACETYLMANNOSAMINE KINASE"/>
    <property type="match status" value="1"/>
</dbReference>
<evidence type="ECO:0000313" key="1">
    <source>
        <dbReference type="EMBL" id="MPM03064.1"/>
    </source>
</evidence>
<keyword evidence="1" id="KW-0808">Transferase</keyword>
<reference evidence="1" key="1">
    <citation type="submission" date="2019-08" db="EMBL/GenBank/DDBJ databases">
        <authorList>
            <person name="Kucharzyk K."/>
            <person name="Murdoch R.W."/>
            <person name="Higgins S."/>
            <person name="Loffler F."/>
        </authorList>
    </citation>
    <scope>NUCLEOTIDE SEQUENCE</scope>
</reference>
<gene>
    <name evidence="1" type="primary">glcK_7</name>
    <name evidence="1" type="ORF">SDC9_49323</name>
</gene>
<proteinExistence type="predicted"/>
<dbReference type="AlphaFoldDB" id="A0A644WLE7"/>
<name>A0A644WLE7_9ZZZZ</name>
<dbReference type="EC" id="2.7.1.2" evidence="1"/>
<dbReference type="GO" id="GO:0004340">
    <property type="term" value="F:glucokinase activity"/>
    <property type="evidence" value="ECO:0007669"/>
    <property type="project" value="UniProtKB-EC"/>
</dbReference>
<accession>A0A644WLE7</accession>
<sequence>MTRYIVLDVGGTTIKGNVVTQENELFFPEEKVFDACSDKTREEVLLNFLSILNQLNPRGDCVQSICFAFPGPFDYARGISYMKGISKYEALYGLEMQKALQDLDEAGWIKTANFHFMHDIEAFAYGICRRYPYLADKRVFCLCLGTGAGSAFLANGTVVKGTEGVPENGWIYNVPYKESIIDDYISARGLARLSKEKLGTELDGYHLKVLADDGDERAVEVFLRFGEEIGSAIQGFLNVFHPQVLVLGGNLAKAYPNFQDGLHTTASLEGIEVLVEHETSVRIFEGLLANCMRRK</sequence>
<dbReference type="Pfam" id="PF00480">
    <property type="entry name" value="ROK"/>
    <property type="match status" value="1"/>
</dbReference>
<dbReference type="InterPro" id="IPR000600">
    <property type="entry name" value="ROK"/>
</dbReference>
<organism evidence="1">
    <name type="scientific">bioreactor metagenome</name>
    <dbReference type="NCBI Taxonomy" id="1076179"/>
    <lineage>
        <taxon>unclassified sequences</taxon>
        <taxon>metagenomes</taxon>
        <taxon>ecological metagenomes</taxon>
    </lineage>
</organism>
<dbReference type="EMBL" id="VSSQ01000921">
    <property type="protein sequence ID" value="MPM03064.1"/>
    <property type="molecule type" value="Genomic_DNA"/>
</dbReference>
<keyword evidence="1" id="KW-0418">Kinase</keyword>
<dbReference type="SUPFAM" id="SSF53067">
    <property type="entry name" value="Actin-like ATPase domain"/>
    <property type="match status" value="1"/>
</dbReference>
<protein>
    <submittedName>
        <fullName evidence="1">Glucokinase</fullName>
        <ecNumber evidence="1">2.7.1.2</ecNumber>
    </submittedName>
</protein>
<dbReference type="InterPro" id="IPR043129">
    <property type="entry name" value="ATPase_NBD"/>
</dbReference>
<dbReference type="PANTHER" id="PTHR18964">
    <property type="entry name" value="ROK (REPRESSOR, ORF, KINASE) FAMILY"/>
    <property type="match status" value="1"/>
</dbReference>